<accession>A0A7R9MSH4</accession>
<dbReference type="GO" id="GO:0008395">
    <property type="term" value="F:steroid hydroxylase activity"/>
    <property type="evidence" value="ECO:0007669"/>
    <property type="project" value="TreeGrafter"/>
</dbReference>
<dbReference type="PANTHER" id="PTHR24302">
    <property type="entry name" value="CYTOCHROME P450 FAMILY 3"/>
    <property type="match status" value="1"/>
</dbReference>
<dbReference type="GO" id="GO:0016705">
    <property type="term" value="F:oxidoreductase activity, acting on paired donors, with incorporation or reduction of molecular oxygen"/>
    <property type="evidence" value="ECO:0007669"/>
    <property type="project" value="InterPro"/>
</dbReference>
<feature type="non-terminal residue" evidence="8">
    <location>
        <position position="1"/>
    </location>
</feature>
<evidence type="ECO:0000256" key="4">
    <source>
        <dbReference type="ARBA" id="ARBA00023002"/>
    </source>
</evidence>
<feature type="compositionally biased region" description="Low complexity" evidence="7">
    <location>
        <begin position="142"/>
        <end position="155"/>
    </location>
</feature>
<feature type="region of interest" description="Disordered" evidence="7">
    <location>
        <begin position="135"/>
        <end position="155"/>
    </location>
</feature>
<evidence type="ECO:0000313" key="8">
    <source>
        <dbReference type="EMBL" id="CAD7665587.1"/>
    </source>
</evidence>
<dbReference type="GO" id="GO:0005506">
    <property type="term" value="F:iron ion binding"/>
    <property type="evidence" value="ECO:0007669"/>
    <property type="project" value="InterPro"/>
</dbReference>
<dbReference type="PANTHER" id="PTHR24302:SF15">
    <property type="entry name" value="FATTY-ACID PEROXYGENASE"/>
    <property type="match status" value="1"/>
</dbReference>
<dbReference type="EMBL" id="CAJPVJ010047414">
    <property type="protein sequence ID" value="CAG2182723.1"/>
    <property type="molecule type" value="Genomic_DNA"/>
</dbReference>
<evidence type="ECO:0000256" key="6">
    <source>
        <dbReference type="ARBA" id="ARBA00023033"/>
    </source>
</evidence>
<dbReference type="EMBL" id="OC962239">
    <property type="protein sequence ID" value="CAD7665587.1"/>
    <property type="molecule type" value="Genomic_DNA"/>
</dbReference>
<dbReference type="AlphaFoldDB" id="A0A7R9MSH4"/>
<keyword evidence="2" id="KW-0349">Heme</keyword>
<dbReference type="Proteomes" id="UP000728032">
    <property type="component" value="Unassembled WGS sequence"/>
</dbReference>
<dbReference type="OrthoDB" id="6772444at2759"/>
<evidence type="ECO:0000256" key="2">
    <source>
        <dbReference type="ARBA" id="ARBA00022617"/>
    </source>
</evidence>
<keyword evidence="5" id="KW-0408">Iron</keyword>
<keyword evidence="6" id="KW-0503">Monooxygenase</keyword>
<evidence type="ECO:0000256" key="3">
    <source>
        <dbReference type="ARBA" id="ARBA00022723"/>
    </source>
</evidence>
<evidence type="ECO:0000313" key="9">
    <source>
        <dbReference type="Proteomes" id="UP000728032"/>
    </source>
</evidence>
<gene>
    <name evidence="8" type="ORF">ONB1V03_LOCUS22144</name>
</gene>
<evidence type="ECO:0000256" key="1">
    <source>
        <dbReference type="ARBA" id="ARBA00010617"/>
    </source>
</evidence>
<dbReference type="SUPFAM" id="SSF48264">
    <property type="entry name" value="Cytochrome P450"/>
    <property type="match status" value="1"/>
</dbReference>
<comment type="similarity">
    <text evidence="1">Belongs to the cytochrome P450 family.</text>
</comment>
<keyword evidence="4" id="KW-0560">Oxidoreductase</keyword>
<protein>
    <recommendedName>
        <fullName evidence="10">Cytochrome P450</fullName>
    </recommendedName>
</protein>
<name>A0A7R9MSH4_9ACAR</name>
<evidence type="ECO:0000256" key="7">
    <source>
        <dbReference type="SAM" id="MobiDB-lite"/>
    </source>
</evidence>
<evidence type="ECO:0000256" key="5">
    <source>
        <dbReference type="ARBA" id="ARBA00023004"/>
    </source>
</evidence>
<dbReference type="InterPro" id="IPR050705">
    <property type="entry name" value="Cytochrome_P450_3A"/>
</dbReference>
<reference evidence="8" key="1">
    <citation type="submission" date="2020-11" db="EMBL/GenBank/DDBJ databases">
        <authorList>
            <person name="Tran Van P."/>
        </authorList>
    </citation>
    <scope>NUCLEOTIDE SEQUENCE</scope>
</reference>
<proteinExistence type="inferred from homology"/>
<dbReference type="Pfam" id="PF00067">
    <property type="entry name" value="p450"/>
    <property type="match status" value="1"/>
</dbReference>
<keyword evidence="3" id="KW-0479">Metal-binding</keyword>
<dbReference type="GO" id="GO:0020037">
    <property type="term" value="F:heme binding"/>
    <property type="evidence" value="ECO:0007669"/>
    <property type="project" value="InterPro"/>
</dbReference>
<sequence>MTGEDVEMKKTMGSLTMDVIASCAFGTKIDTYNDHKTSEFIVNAKKVFHGSPWRIWLFGILVNISPKLLKWTGFQFMDPSVEKFFTPAITAILAKRKSEKVRQRDYLQLMIDAQNRMNIDNEELDVDDLDEEIYGKTESTDSMNNNQNKSNISKS</sequence>
<keyword evidence="9" id="KW-1185">Reference proteome</keyword>
<organism evidence="8">
    <name type="scientific">Oppiella nova</name>
    <dbReference type="NCBI Taxonomy" id="334625"/>
    <lineage>
        <taxon>Eukaryota</taxon>
        <taxon>Metazoa</taxon>
        <taxon>Ecdysozoa</taxon>
        <taxon>Arthropoda</taxon>
        <taxon>Chelicerata</taxon>
        <taxon>Arachnida</taxon>
        <taxon>Acari</taxon>
        <taxon>Acariformes</taxon>
        <taxon>Sarcoptiformes</taxon>
        <taxon>Oribatida</taxon>
        <taxon>Brachypylina</taxon>
        <taxon>Oppioidea</taxon>
        <taxon>Oppiidae</taxon>
        <taxon>Oppiella</taxon>
    </lineage>
</organism>
<dbReference type="InterPro" id="IPR036396">
    <property type="entry name" value="Cyt_P450_sf"/>
</dbReference>
<dbReference type="Gene3D" id="1.10.630.10">
    <property type="entry name" value="Cytochrome P450"/>
    <property type="match status" value="1"/>
</dbReference>
<dbReference type="InterPro" id="IPR001128">
    <property type="entry name" value="Cyt_P450"/>
</dbReference>
<evidence type="ECO:0008006" key="10">
    <source>
        <dbReference type="Google" id="ProtNLM"/>
    </source>
</evidence>